<proteinExistence type="predicted"/>
<evidence type="ECO:0000259" key="1">
    <source>
        <dbReference type="PROSITE" id="PS51186"/>
    </source>
</evidence>
<dbReference type="OrthoDB" id="5522469at2"/>
<evidence type="ECO:0000313" key="4">
    <source>
        <dbReference type="Proteomes" id="UP000053096"/>
    </source>
</evidence>
<dbReference type="EMBL" id="CYTV01000009">
    <property type="protein sequence ID" value="CUI99106.1"/>
    <property type="molecule type" value="Genomic_DNA"/>
</dbReference>
<keyword evidence="3" id="KW-0808">Transferase</keyword>
<dbReference type="InterPro" id="IPR016181">
    <property type="entry name" value="Acyl_CoA_acyltransferase"/>
</dbReference>
<evidence type="ECO:0000313" key="5">
    <source>
        <dbReference type="Proteomes" id="UP000092950"/>
    </source>
</evidence>
<reference evidence="3 4" key="1">
    <citation type="submission" date="2015-09" db="EMBL/GenBank/DDBJ databases">
        <authorList>
            <person name="Jackson K.R."/>
            <person name="Lunt B.L."/>
            <person name="Fisher J.N.B."/>
            <person name="Gardner A.V."/>
            <person name="Bailey M.E."/>
            <person name="Deus L.M."/>
            <person name="Earl A.S."/>
            <person name="Gibby P.D."/>
            <person name="Hartmann K.A."/>
            <person name="Liu J.E."/>
            <person name="Manci A.M."/>
            <person name="Nielsen D.A."/>
            <person name="Solomon M.B."/>
            <person name="Breakwell D.P."/>
            <person name="Burnett S.H."/>
            <person name="Grose J.H."/>
        </authorList>
    </citation>
    <scope>NUCLEOTIDE SEQUENCE [LARGE SCALE GENOMIC DNA]</scope>
    <source>
        <strain evidence="3 4">2789STDY5608636</strain>
    </source>
</reference>
<dbReference type="RefSeq" id="WP_043214408.1">
    <property type="nucleotide sequence ID" value="NZ_CAJGUP010000171.1"/>
</dbReference>
<reference evidence="2 5" key="2">
    <citation type="submission" date="2016-07" db="EMBL/GenBank/DDBJ databases">
        <title>Complete genome sequences of Bordetella pseudohinzii.</title>
        <authorList>
            <person name="Spilker T."/>
            <person name="Darrah R."/>
            <person name="LiPuma J.J."/>
        </authorList>
    </citation>
    <scope>NUCLEOTIDE SEQUENCE [LARGE SCALE GENOMIC DNA]</scope>
    <source>
        <strain evidence="2 5">HI4681</strain>
    </source>
</reference>
<sequence length="144" mass="16372">MMLQTPLAQESDFDALSELRLAAMRESLQALGRFDPERSRARLRAGFEPALTRHIVVDGQRAGFYILDDRQPAWRLTHFYLSPEHSGRGIGSRVLRELCARARTLGASIELGALKGSRSNAFYLAHGFEKVSESEWDVEYRYRA</sequence>
<name>A0A0J6C2G8_9BORD</name>
<dbReference type="SUPFAM" id="SSF55729">
    <property type="entry name" value="Acyl-CoA N-acyltransferases (Nat)"/>
    <property type="match status" value="1"/>
</dbReference>
<evidence type="ECO:0000313" key="3">
    <source>
        <dbReference type="EMBL" id="CUI99106.1"/>
    </source>
</evidence>
<dbReference type="Pfam" id="PF13508">
    <property type="entry name" value="Acetyltransf_7"/>
    <property type="match status" value="1"/>
</dbReference>
<dbReference type="KEGG" id="bpdz:BBN53_15385"/>
<dbReference type="AlphaFoldDB" id="A0A0J6C2G8"/>
<protein>
    <submittedName>
        <fullName evidence="2">GNAT family acetyltransferase</fullName>
    </submittedName>
    <submittedName>
        <fullName evidence="3">Predicted acetyltransferase</fullName>
    </submittedName>
</protein>
<feature type="domain" description="N-acetyltransferase" evidence="1">
    <location>
        <begin position="3"/>
        <end position="144"/>
    </location>
</feature>
<evidence type="ECO:0000313" key="2">
    <source>
        <dbReference type="EMBL" id="ANY17141.1"/>
    </source>
</evidence>
<dbReference type="EMBL" id="CP016440">
    <property type="protein sequence ID" value="ANY17141.1"/>
    <property type="molecule type" value="Genomic_DNA"/>
</dbReference>
<gene>
    <name evidence="2" type="ORF">BBN53_15385</name>
    <name evidence="3" type="ORF">ERS370011_03223</name>
</gene>
<dbReference type="InterPro" id="IPR000182">
    <property type="entry name" value="GNAT_dom"/>
</dbReference>
<dbReference type="Gene3D" id="3.40.630.30">
    <property type="match status" value="1"/>
</dbReference>
<dbReference type="GO" id="GO:0016747">
    <property type="term" value="F:acyltransferase activity, transferring groups other than amino-acyl groups"/>
    <property type="evidence" value="ECO:0007669"/>
    <property type="project" value="InterPro"/>
</dbReference>
<accession>A0A0M7GS14</accession>
<dbReference type="Proteomes" id="UP000092950">
    <property type="component" value="Chromosome"/>
</dbReference>
<dbReference type="PROSITE" id="PS51186">
    <property type="entry name" value="GNAT"/>
    <property type="match status" value="1"/>
</dbReference>
<accession>A0A0J6C2G8</accession>
<dbReference type="Proteomes" id="UP000053096">
    <property type="component" value="Unassembled WGS sequence"/>
</dbReference>
<dbReference type="CDD" id="cd04301">
    <property type="entry name" value="NAT_SF"/>
    <property type="match status" value="1"/>
</dbReference>
<organism evidence="3 4">
    <name type="scientific">Bordetella pseudohinzii</name>
    <dbReference type="NCBI Taxonomy" id="1331258"/>
    <lineage>
        <taxon>Bacteria</taxon>
        <taxon>Pseudomonadati</taxon>
        <taxon>Pseudomonadota</taxon>
        <taxon>Betaproteobacteria</taxon>
        <taxon>Burkholderiales</taxon>
        <taxon>Alcaligenaceae</taxon>
        <taxon>Bordetella</taxon>
    </lineage>
</organism>
<keyword evidence="5" id="KW-1185">Reference proteome</keyword>